<evidence type="ECO:0000313" key="3">
    <source>
        <dbReference type="Proteomes" id="UP000887116"/>
    </source>
</evidence>
<gene>
    <name evidence="2" type="ORF">TNCT_632251</name>
</gene>
<comment type="caution">
    <text evidence="2">The sequence shown here is derived from an EMBL/GenBank/DDBJ whole genome shotgun (WGS) entry which is preliminary data.</text>
</comment>
<sequence length="77" mass="8561">MISLLNRKGNELPSASSSELQASEVHSLFKGKIKTIWRSPPEHARYAAKCPELSRNAPVLDFLRPPYLDLGLVTSRA</sequence>
<dbReference type="EMBL" id="BMAO01037172">
    <property type="protein sequence ID" value="GFR15782.1"/>
    <property type="molecule type" value="Genomic_DNA"/>
</dbReference>
<evidence type="ECO:0000313" key="2">
    <source>
        <dbReference type="EMBL" id="GFR15782.1"/>
    </source>
</evidence>
<keyword evidence="3" id="KW-1185">Reference proteome</keyword>
<feature type="region of interest" description="Disordered" evidence="1">
    <location>
        <begin position="1"/>
        <end position="22"/>
    </location>
</feature>
<dbReference type="Proteomes" id="UP000887116">
    <property type="component" value="Unassembled WGS sequence"/>
</dbReference>
<reference evidence="2" key="1">
    <citation type="submission" date="2020-07" db="EMBL/GenBank/DDBJ databases">
        <title>Multicomponent nature underlies the extraordinary mechanical properties of spider dragline silk.</title>
        <authorList>
            <person name="Kono N."/>
            <person name="Nakamura H."/>
            <person name="Mori M."/>
            <person name="Yoshida Y."/>
            <person name="Ohtoshi R."/>
            <person name="Malay A.D."/>
            <person name="Moran D.A.P."/>
            <person name="Tomita M."/>
            <person name="Numata K."/>
            <person name="Arakawa K."/>
        </authorList>
    </citation>
    <scope>NUCLEOTIDE SEQUENCE</scope>
</reference>
<evidence type="ECO:0000256" key="1">
    <source>
        <dbReference type="SAM" id="MobiDB-lite"/>
    </source>
</evidence>
<dbReference type="AlphaFoldDB" id="A0A8X6H2C8"/>
<protein>
    <submittedName>
        <fullName evidence="2">Uncharacterized protein</fullName>
    </submittedName>
</protein>
<name>A0A8X6H2C8_TRICU</name>
<accession>A0A8X6H2C8</accession>
<proteinExistence type="predicted"/>
<organism evidence="2 3">
    <name type="scientific">Trichonephila clavata</name>
    <name type="common">Joro spider</name>
    <name type="synonym">Nephila clavata</name>
    <dbReference type="NCBI Taxonomy" id="2740835"/>
    <lineage>
        <taxon>Eukaryota</taxon>
        <taxon>Metazoa</taxon>
        <taxon>Ecdysozoa</taxon>
        <taxon>Arthropoda</taxon>
        <taxon>Chelicerata</taxon>
        <taxon>Arachnida</taxon>
        <taxon>Araneae</taxon>
        <taxon>Araneomorphae</taxon>
        <taxon>Entelegynae</taxon>
        <taxon>Araneoidea</taxon>
        <taxon>Nephilidae</taxon>
        <taxon>Trichonephila</taxon>
    </lineage>
</organism>